<organism evidence="3 4">
    <name type="scientific">Littorina saxatilis</name>
    <dbReference type="NCBI Taxonomy" id="31220"/>
    <lineage>
        <taxon>Eukaryota</taxon>
        <taxon>Metazoa</taxon>
        <taxon>Spiralia</taxon>
        <taxon>Lophotrochozoa</taxon>
        <taxon>Mollusca</taxon>
        <taxon>Gastropoda</taxon>
        <taxon>Caenogastropoda</taxon>
        <taxon>Littorinimorpha</taxon>
        <taxon>Littorinoidea</taxon>
        <taxon>Littorinidae</taxon>
        <taxon>Littorina</taxon>
    </lineage>
</organism>
<dbReference type="InterPro" id="IPR050357">
    <property type="entry name" value="Arrestin_domain-protein"/>
</dbReference>
<dbReference type="SUPFAM" id="SSF81296">
    <property type="entry name" value="E set domains"/>
    <property type="match status" value="2"/>
</dbReference>
<dbReference type="InterPro" id="IPR011021">
    <property type="entry name" value="Arrestin-like_N"/>
</dbReference>
<feature type="domain" description="Arrestin C-terminal-like" evidence="2">
    <location>
        <begin position="180"/>
        <end position="310"/>
    </location>
</feature>
<dbReference type="GO" id="GO:0005737">
    <property type="term" value="C:cytoplasm"/>
    <property type="evidence" value="ECO:0007669"/>
    <property type="project" value="TreeGrafter"/>
</dbReference>
<gene>
    <name evidence="3" type="ORF">V1264_016043</name>
</gene>
<dbReference type="PANTHER" id="PTHR11188">
    <property type="entry name" value="ARRESTIN DOMAIN CONTAINING PROTEIN"/>
    <property type="match status" value="1"/>
</dbReference>
<dbReference type="InterPro" id="IPR011022">
    <property type="entry name" value="Arrestin_C-like"/>
</dbReference>
<dbReference type="InterPro" id="IPR014756">
    <property type="entry name" value="Ig_E-set"/>
</dbReference>
<evidence type="ECO:0000313" key="3">
    <source>
        <dbReference type="EMBL" id="KAK7108281.1"/>
    </source>
</evidence>
<comment type="similarity">
    <text evidence="1">Belongs to the arrestin family.</text>
</comment>
<accession>A0AAN9BL26</accession>
<protein>
    <recommendedName>
        <fullName evidence="2">Arrestin C-terminal-like domain-containing protein</fullName>
    </recommendedName>
</protein>
<name>A0AAN9BL26_9CAEN</name>
<dbReference type="AlphaFoldDB" id="A0AAN9BL26"/>
<keyword evidence="4" id="KW-1185">Reference proteome</keyword>
<evidence type="ECO:0000259" key="2">
    <source>
        <dbReference type="SMART" id="SM01017"/>
    </source>
</evidence>
<sequence length="370" mass="41426">MMDKVEKFQIVFNNPTATYFAGETVYGYGWIVVKEAMYVQSICLEAIGEAKVEWMTSSDIQASDEEVFNHTTVLPIKGQSKKGEKQIDDEGFLHAGSHYFPFEFTLPQKLPSSFKGKHGRLRYYVRMTVYSHGVFSQGGPHTERTSKFAVIGALDLNNEPDASLPVENDTFEAVGSWCCMAGTVTAILRLDRKGYILKEAIPVWAEIKNLSARRIAHTTVSLVQNVTYYSYRGRFSESTVLVTVHKGSVAPRGKQTWNRELLSIPTVPPSHLRGCKIIDIQYSIELCIKPAGLARRIKLPVDILIGTLPLKDPQHKVTCHPLLAPDGDDTSTFPFPFFSDSTSDQVFLSDMSFHNMVPTAPPWEDDDEIP</sequence>
<dbReference type="PANTHER" id="PTHR11188:SF17">
    <property type="entry name" value="FI21816P1"/>
    <property type="match status" value="1"/>
</dbReference>
<dbReference type="Pfam" id="PF02752">
    <property type="entry name" value="Arrestin_C"/>
    <property type="match status" value="1"/>
</dbReference>
<reference evidence="3 4" key="1">
    <citation type="submission" date="2024-02" db="EMBL/GenBank/DDBJ databases">
        <title>Chromosome-scale genome assembly of the rough periwinkle Littorina saxatilis.</title>
        <authorList>
            <person name="De Jode A."/>
            <person name="Faria R."/>
            <person name="Formenti G."/>
            <person name="Sims Y."/>
            <person name="Smith T.P."/>
            <person name="Tracey A."/>
            <person name="Wood J.M.D."/>
            <person name="Zagrodzka Z.B."/>
            <person name="Johannesson K."/>
            <person name="Butlin R.K."/>
            <person name="Leder E.H."/>
        </authorList>
    </citation>
    <scope>NUCLEOTIDE SEQUENCE [LARGE SCALE GENOMIC DNA]</scope>
    <source>
        <strain evidence="3">Snail1</strain>
        <tissue evidence="3">Muscle</tissue>
    </source>
</reference>
<dbReference type="Pfam" id="PF00339">
    <property type="entry name" value="Arrestin_N"/>
    <property type="match status" value="1"/>
</dbReference>
<evidence type="ECO:0000256" key="1">
    <source>
        <dbReference type="ARBA" id="ARBA00005298"/>
    </source>
</evidence>
<dbReference type="EMBL" id="JBAMIC010000004">
    <property type="protein sequence ID" value="KAK7108281.1"/>
    <property type="molecule type" value="Genomic_DNA"/>
</dbReference>
<dbReference type="InterPro" id="IPR014752">
    <property type="entry name" value="Arrestin-like_C"/>
</dbReference>
<evidence type="ECO:0000313" key="4">
    <source>
        <dbReference type="Proteomes" id="UP001374579"/>
    </source>
</evidence>
<proteinExistence type="inferred from homology"/>
<comment type="caution">
    <text evidence="3">The sequence shown here is derived from an EMBL/GenBank/DDBJ whole genome shotgun (WGS) entry which is preliminary data.</text>
</comment>
<dbReference type="Proteomes" id="UP001374579">
    <property type="component" value="Unassembled WGS sequence"/>
</dbReference>
<dbReference type="SMART" id="SM01017">
    <property type="entry name" value="Arrestin_C"/>
    <property type="match status" value="1"/>
</dbReference>
<dbReference type="GO" id="GO:0015031">
    <property type="term" value="P:protein transport"/>
    <property type="evidence" value="ECO:0007669"/>
    <property type="project" value="TreeGrafter"/>
</dbReference>
<dbReference type="Gene3D" id="2.60.40.640">
    <property type="match status" value="2"/>
</dbReference>